<dbReference type="EMBL" id="CAXLJL010000600">
    <property type="protein sequence ID" value="CAL5139181.1"/>
    <property type="molecule type" value="Genomic_DNA"/>
</dbReference>
<reference evidence="2" key="1">
    <citation type="submission" date="2024-06" db="EMBL/GenBank/DDBJ databases">
        <authorList>
            <person name="Liu X."/>
            <person name="Lenzi L."/>
            <person name="Haldenby T S."/>
            <person name="Uol C."/>
        </authorList>
    </citation>
    <scope>NUCLEOTIDE SEQUENCE</scope>
</reference>
<keyword evidence="1" id="KW-0732">Signal</keyword>
<sequence>MRTSRLVSLITLTAMLLEVDSAIPPFFSPCKVCLTAVDWYLTSSKKVPLHIAKPWDRLCSPSIIYALRCQAIIEYCIGNIQHVKYTLKDRANVKAVLCGYLNKKRP</sequence>
<evidence type="ECO:0000313" key="2">
    <source>
        <dbReference type="EMBL" id="CAL5139181.1"/>
    </source>
</evidence>
<organism evidence="2 3">
    <name type="scientific">Calicophoron daubneyi</name>
    <name type="common">Rumen fluke</name>
    <name type="synonym">Paramphistomum daubneyi</name>
    <dbReference type="NCBI Taxonomy" id="300641"/>
    <lineage>
        <taxon>Eukaryota</taxon>
        <taxon>Metazoa</taxon>
        <taxon>Spiralia</taxon>
        <taxon>Lophotrochozoa</taxon>
        <taxon>Platyhelminthes</taxon>
        <taxon>Trematoda</taxon>
        <taxon>Digenea</taxon>
        <taxon>Plagiorchiida</taxon>
        <taxon>Pronocephalata</taxon>
        <taxon>Paramphistomoidea</taxon>
        <taxon>Paramphistomidae</taxon>
        <taxon>Calicophoron</taxon>
    </lineage>
</organism>
<evidence type="ECO:0000256" key="1">
    <source>
        <dbReference type="SAM" id="SignalP"/>
    </source>
</evidence>
<comment type="caution">
    <text evidence="2">The sequence shown here is derived from an EMBL/GenBank/DDBJ whole genome shotgun (WGS) entry which is preliminary data.</text>
</comment>
<proteinExistence type="predicted"/>
<evidence type="ECO:0000313" key="3">
    <source>
        <dbReference type="Proteomes" id="UP001497525"/>
    </source>
</evidence>
<feature type="chain" id="PRO_5043640574" description="Saposin B-type domain-containing protein" evidence="1">
    <location>
        <begin position="22"/>
        <end position="106"/>
    </location>
</feature>
<name>A0AAV2TTB3_CALDB</name>
<accession>A0AAV2TTB3</accession>
<dbReference type="AlphaFoldDB" id="A0AAV2TTB3"/>
<feature type="signal peptide" evidence="1">
    <location>
        <begin position="1"/>
        <end position="21"/>
    </location>
</feature>
<dbReference type="Proteomes" id="UP001497525">
    <property type="component" value="Unassembled WGS sequence"/>
</dbReference>
<evidence type="ECO:0008006" key="4">
    <source>
        <dbReference type="Google" id="ProtNLM"/>
    </source>
</evidence>
<gene>
    <name evidence="2" type="ORF">CDAUBV1_LOCUS14218</name>
</gene>
<protein>
    <recommendedName>
        <fullName evidence="4">Saposin B-type domain-containing protein</fullName>
    </recommendedName>
</protein>